<feature type="non-terminal residue" evidence="1">
    <location>
        <position position="48"/>
    </location>
</feature>
<organism evidence="1">
    <name type="scientific">marine metagenome</name>
    <dbReference type="NCBI Taxonomy" id="408172"/>
    <lineage>
        <taxon>unclassified sequences</taxon>
        <taxon>metagenomes</taxon>
        <taxon>ecological metagenomes</taxon>
    </lineage>
</organism>
<name>A0A382M4L3_9ZZZZ</name>
<evidence type="ECO:0000313" key="1">
    <source>
        <dbReference type="EMBL" id="SVC42302.1"/>
    </source>
</evidence>
<reference evidence="1" key="1">
    <citation type="submission" date="2018-05" db="EMBL/GenBank/DDBJ databases">
        <authorList>
            <person name="Lanie J.A."/>
            <person name="Ng W.-L."/>
            <person name="Kazmierczak K.M."/>
            <person name="Andrzejewski T.M."/>
            <person name="Davidsen T.M."/>
            <person name="Wayne K.J."/>
            <person name="Tettelin H."/>
            <person name="Glass J.I."/>
            <person name="Rusch D."/>
            <person name="Podicherti R."/>
            <person name="Tsui H.-C.T."/>
            <person name="Winkler M.E."/>
        </authorList>
    </citation>
    <scope>NUCLEOTIDE SEQUENCE</scope>
</reference>
<dbReference type="EMBL" id="UINC01090395">
    <property type="protein sequence ID" value="SVC42302.1"/>
    <property type="molecule type" value="Genomic_DNA"/>
</dbReference>
<protein>
    <submittedName>
        <fullName evidence="1">Uncharacterized protein</fullName>
    </submittedName>
</protein>
<accession>A0A382M4L3</accession>
<gene>
    <name evidence="1" type="ORF">METZ01_LOCUS295156</name>
</gene>
<dbReference type="AlphaFoldDB" id="A0A382M4L3"/>
<proteinExistence type="predicted"/>
<feature type="non-terminal residue" evidence="1">
    <location>
        <position position="1"/>
    </location>
</feature>
<sequence>SRMSFSHPTPQRSLRSYTKCAARPSRQTCGCSPTANHSKIFVTKRRGF</sequence>